<evidence type="ECO:0000256" key="2">
    <source>
        <dbReference type="SAM" id="SignalP"/>
    </source>
</evidence>
<dbReference type="RefSeq" id="WP_319076765.1">
    <property type="nucleotide sequence ID" value="NZ_JAWWMZ010000016.1"/>
</dbReference>
<keyword evidence="2" id="KW-0732">Signal</keyword>
<reference evidence="3" key="1">
    <citation type="submission" date="2023-11" db="EMBL/GenBank/DDBJ databases">
        <title>Identification and selenium tolerance of Delftia acidovorans R3-25.</title>
        <authorList>
            <person name="Zhang S."/>
            <person name="Liu Y."/>
            <person name="Guo Y."/>
        </authorList>
    </citation>
    <scope>NUCLEOTIDE SEQUENCE</scope>
    <source>
        <strain evidence="3">R3-25</strain>
    </source>
</reference>
<dbReference type="AlphaFoldDB" id="A0AAJ2R7H7"/>
<accession>A0AAJ2R7H7</accession>
<comment type="caution">
    <text evidence="3">The sequence shown here is derived from an EMBL/GenBank/DDBJ whole genome shotgun (WGS) entry which is preliminary data.</text>
</comment>
<protein>
    <submittedName>
        <fullName evidence="3">Uncharacterized protein</fullName>
    </submittedName>
</protein>
<gene>
    <name evidence="3" type="ORF">SGN30_28250</name>
</gene>
<dbReference type="Proteomes" id="UP001287445">
    <property type="component" value="Unassembled WGS sequence"/>
</dbReference>
<sequence>MQLAENAGMQNTKRSTFGMRSLHTACASLYAAAIVPLLSCLVAASPAQAQALSVQVPHGLDGSAAMRENMAYGVDLWLMAHDNARRVLLLDRCTALDRKFPQQAAPAMVAASTEVLRWMTGEAYSDLPPEPYSVAVREMLPVLAKHAFSEKELASWDTLRNSPQGRRGRAIREVQLALTKAAGSLVDVSSGRYWNWPLARAARLADAHGLREQVDAAFEALEPGAAAWLRGVSVVPGETPADEKFTGRIAASGTLLAQHFIDGLAPLDKEAYERIEQVKLLYRWIDITQALNRFAARPNLPFLRGEPIPETVAGFCDSVGLPSCQPGGELHTAITGYQVATGNAARSDVPMNTTRRIVHGLPASGCGTMSGPAYGARGRHSASSVSAP</sequence>
<name>A0AAJ2R7H7_DELAC</name>
<feature type="chain" id="PRO_5042473146" evidence="2">
    <location>
        <begin position="50"/>
        <end position="388"/>
    </location>
</feature>
<organism evidence="3 4">
    <name type="scientific">Delftia acidovorans</name>
    <name type="common">Pseudomonas acidovorans</name>
    <name type="synonym">Comamonas acidovorans</name>
    <dbReference type="NCBI Taxonomy" id="80866"/>
    <lineage>
        <taxon>Bacteria</taxon>
        <taxon>Pseudomonadati</taxon>
        <taxon>Pseudomonadota</taxon>
        <taxon>Betaproteobacteria</taxon>
        <taxon>Burkholderiales</taxon>
        <taxon>Comamonadaceae</taxon>
        <taxon>Delftia</taxon>
    </lineage>
</organism>
<evidence type="ECO:0000313" key="3">
    <source>
        <dbReference type="EMBL" id="MDX4957328.1"/>
    </source>
</evidence>
<feature type="region of interest" description="Disordered" evidence="1">
    <location>
        <begin position="369"/>
        <end position="388"/>
    </location>
</feature>
<feature type="signal peptide" evidence="2">
    <location>
        <begin position="1"/>
        <end position="49"/>
    </location>
</feature>
<evidence type="ECO:0000256" key="1">
    <source>
        <dbReference type="SAM" id="MobiDB-lite"/>
    </source>
</evidence>
<dbReference type="EMBL" id="JAWWMZ010000016">
    <property type="protein sequence ID" value="MDX4957328.1"/>
    <property type="molecule type" value="Genomic_DNA"/>
</dbReference>
<proteinExistence type="predicted"/>
<evidence type="ECO:0000313" key="4">
    <source>
        <dbReference type="Proteomes" id="UP001287445"/>
    </source>
</evidence>